<evidence type="ECO:0000313" key="1">
    <source>
        <dbReference type="EMBL" id="PJZ52679.1"/>
    </source>
</evidence>
<protein>
    <submittedName>
        <fullName evidence="1">Uncharacterized protein</fullName>
    </submittedName>
</protein>
<accession>A0A2M9YMD3</accession>
<sequence>MKESDGFHESSPLKRGESSLLNESLSLEKGKKIEKVKWILLGNERSFLWNQESNADRTRFQTRIWKIFR</sequence>
<reference evidence="1 2" key="1">
    <citation type="submission" date="2017-07" db="EMBL/GenBank/DDBJ databases">
        <title>Leptospira spp. isolated from tropical soils.</title>
        <authorList>
            <person name="Thibeaux R."/>
            <person name="Iraola G."/>
            <person name="Ferres I."/>
            <person name="Bierque E."/>
            <person name="Girault D."/>
            <person name="Soupe-Gilbert M.-E."/>
            <person name="Picardeau M."/>
            <person name="Goarant C."/>
        </authorList>
    </citation>
    <scope>NUCLEOTIDE SEQUENCE [LARGE SCALE GENOMIC DNA]</scope>
    <source>
        <strain evidence="1 2">FH2-B-C1</strain>
    </source>
</reference>
<comment type="caution">
    <text evidence="1">The sequence shown here is derived from an EMBL/GenBank/DDBJ whole genome shotgun (WGS) entry which is preliminary data.</text>
</comment>
<organism evidence="1 2">
    <name type="scientific">Leptospira adleri</name>
    <dbReference type="NCBI Taxonomy" id="2023186"/>
    <lineage>
        <taxon>Bacteria</taxon>
        <taxon>Pseudomonadati</taxon>
        <taxon>Spirochaetota</taxon>
        <taxon>Spirochaetia</taxon>
        <taxon>Leptospirales</taxon>
        <taxon>Leptospiraceae</taxon>
        <taxon>Leptospira</taxon>
    </lineage>
</organism>
<dbReference type="Proteomes" id="UP000232188">
    <property type="component" value="Unassembled WGS sequence"/>
</dbReference>
<dbReference type="EMBL" id="NPDV01000011">
    <property type="protein sequence ID" value="PJZ52679.1"/>
    <property type="molecule type" value="Genomic_DNA"/>
</dbReference>
<dbReference type="AlphaFoldDB" id="A0A2M9YMD3"/>
<evidence type="ECO:0000313" key="2">
    <source>
        <dbReference type="Proteomes" id="UP000232188"/>
    </source>
</evidence>
<gene>
    <name evidence="1" type="ORF">CH380_13040</name>
</gene>
<proteinExistence type="predicted"/>
<name>A0A2M9YMD3_9LEPT</name>